<dbReference type="GO" id="GO:0000160">
    <property type="term" value="P:phosphorelay signal transduction system"/>
    <property type="evidence" value="ECO:0007669"/>
    <property type="project" value="UniProtKB-KW"/>
</dbReference>
<feature type="domain" description="HTH araC/xylS-type" evidence="11">
    <location>
        <begin position="425"/>
        <end position="523"/>
    </location>
</feature>
<keyword evidence="7" id="KW-0238">DNA-binding</keyword>
<evidence type="ECO:0000256" key="10">
    <source>
        <dbReference type="PROSITE-ProRule" id="PRU00169"/>
    </source>
</evidence>
<keyword evidence="5" id="KW-0902">Two-component regulatory system</keyword>
<dbReference type="Pfam" id="PF00072">
    <property type="entry name" value="Response_reg"/>
    <property type="match status" value="1"/>
</dbReference>
<keyword evidence="6" id="KW-0805">Transcription regulation</keyword>
<dbReference type="OrthoDB" id="1736396at2"/>
<dbReference type="InterPro" id="IPR018062">
    <property type="entry name" value="HTH_AraC-typ_CS"/>
</dbReference>
<dbReference type="PROSITE" id="PS01124">
    <property type="entry name" value="HTH_ARAC_FAMILY_2"/>
    <property type="match status" value="1"/>
</dbReference>
<dbReference type="InterPro" id="IPR009057">
    <property type="entry name" value="Homeodomain-like_sf"/>
</dbReference>
<dbReference type="CDD" id="cd17536">
    <property type="entry name" value="REC_YesN-like"/>
    <property type="match status" value="1"/>
</dbReference>
<keyword evidence="8" id="KW-0804">Transcription</keyword>
<evidence type="ECO:0000313" key="13">
    <source>
        <dbReference type="EMBL" id="EPR13439.1"/>
    </source>
</evidence>
<keyword evidence="3" id="KW-0963">Cytoplasm</keyword>
<dbReference type="GO" id="GO:0005737">
    <property type="term" value="C:cytoplasm"/>
    <property type="evidence" value="ECO:0007669"/>
    <property type="project" value="UniProtKB-SubCell"/>
</dbReference>
<dbReference type="EMBL" id="ATAY01000020">
    <property type="protein sequence ID" value="EPR13439.1"/>
    <property type="molecule type" value="Genomic_DNA"/>
</dbReference>
<gene>
    <name evidence="13" type="ORF">L323_06130</name>
</gene>
<dbReference type="InterPro" id="IPR018060">
    <property type="entry name" value="HTH_AraC"/>
</dbReference>
<dbReference type="GO" id="GO:0003700">
    <property type="term" value="F:DNA-binding transcription factor activity"/>
    <property type="evidence" value="ECO:0007669"/>
    <property type="project" value="InterPro"/>
</dbReference>
<reference evidence="13 14" key="1">
    <citation type="journal article" date="2013" name="Genome Announc.">
        <title>Draft Genome Sequence of the Cellulolytic Bacterium Clostridium papyrosolvens C7 (ATCC 700395).</title>
        <authorList>
            <person name="Zepeda V."/>
            <person name="Dassa B."/>
            <person name="Borovok I."/>
            <person name="Lamed R."/>
            <person name="Bayer E.A."/>
            <person name="Cate J.H."/>
        </authorList>
    </citation>
    <scope>NUCLEOTIDE SEQUENCE [LARGE SCALE GENOMIC DNA]</scope>
    <source>
        <strain evidence="13 14">C7</strain>
    </source>
</reference>
<dbReference type="InterPro" id="IPR020449">
    <property type="entry name" value="Tscrpt_reg_AraC-type_HTH"/>
</dbReference>
<dbReference type="STRING" id="1330534.L323_06130"/>
<feature type="modified residue" description="4-aspartylphosphate" evidence="10">
    <location>
        <position position="56"/>
    </location>
</feature>
<evidence type="ECO:0000256" key="3">
    <source>
        <dbReference type="ARBA" id="ARBA00022490"/>
    </source>
</evidence>
<dbReference type="PANTHER" id="PTHR42713">
    <property type="entry name" value="HISTIDINE KINASE-RELATED"/>
    <property type="match status" value="1"/>
</dbReference>
<evidence type="ECO:0000313" key="14">
    <source>
        <dbReference type="Proteomes" id="UP000016860"/>
    </source>
</evidence>
<dbReference type="AlphaFoldDB" id="U4R4K1"/>
<dbReference type="SMART" id="SM00448">
    <property type="entry name" value="REC"/>
    <property type="match status" value="1"/>
</dbReference>
<dbReference type="PROSITE" id="PS00041">
    <property type="entry name" value="HTH_ARAC_FAMILY_1"/>
    <property type="match status" value="1"/>
</dbReference>
<evidence type="ECO:0000256" key="4">
    <source>
        <dbReference type="ARBA" id="ARBA00022553"/>
    </source>
</evidence>
<evidence type="ECO:0000256" key="8">
    <source>
        <dbReference type="ARBA" id="ARBA00023163"/>
    </source>
</evidence>
<keyword evidence="4 10" id="KW-0597">Phosphoprotein</keyword>
<comment type="caution">
    <text evidence="13">The sequence shown here is derived from an EMBL/GenBank/DDBJ whole genome shotgun (WGS) entry which is preliminary data.</text>
</comment>
<evidence type="ECO:0000256" key="6">
    <source>
        <dbReference type="ARBA" id="ARBA00023015"/>
    </source>
</evidence>
<evidence type="ECO:0000256" key="2">
    <source>
        <dbReference type="ARBA" id="ARBA00018672"/>
    </source>
</evidence>
<comment type="function">
    <text evidence="9">May play the central regulatory role in sporulation. It may be an element of the effector pathway responsible for the activation of sporulation genes in response to nutritional stress. Spo0A may act in concert with spo0H (a sigma factor) to control the expression of some genes that are critical to the sporulation process.</text>
</comment>
<dbReference type="Gene3D" id="1.10.10.60">
    <property type="entry name" value="Homeodomain-like"/>
    <property type="match status" value="2"/>
</dbReference>
<dbReference type="SUPFAM" id="SSF46689">
    <property type="entry name" value="Homeodomain-like"/>
    <property type="match status" value="1"/>
</dbReference>
<dbReference type="InterPro" id="IPR001789">
    <property type="entry name" value="Sig_transdc_resp-reg_receiver"/>
</dbReference>
<dbReference type="SUPFAM" id="SSF52172">
    <property type="entry name" value="CheY-like"/>
    <property type="match status" value="1"/>
</dbReference>
<proteinExistence type="predicted"/>
<evidence type="ECO:0000256" key="9">
    <source>
        <dbReference type="ARBA" id="ARBA00024867"/>
    </source>
</evidence>
<name>U4R4K1_9FIRM</name>
<evidence type="ECO:0000259" key="12">
    <source>
        <dbReference type="PROSITE" id="PS50110"/>
    </source>
</evidence>
<dbReference type="Gene3D" id="3.40.50.2300">
    <property type="match status" value="1"/>
</dbReference>
<sequence length="530" mass="60724">MFKILVADDEDVIRKGIIVILKRELANIDICCYEAENGIEALKLCKEHLPQLVITDIRMPFCDGLNLIKNIKETGYSPTFIILSGYADFEYAKSAIKLGVKEYVLKPIKKQELVSMVEGYVKSLANEKQRIDEKFVRESENKKVVENVKQKLLKNLLDSTDADEAKRYLSQLYDLGVRFKEKLLLCAMIQYQVNNENKDYIDFAVKNIADEVLTQEMGEDFVITFQYESGRIVAVFEGLKREAMLLSVKQELNKICSLIRKYLLVDVFAGIGDVAYGSILLHKTFNFANEATNYKLYRTGNNVQLFSEIPMSVRHEQSEWGKLIHNLEDIKNAEIINSFEKLIMLPPSLQSLSAIEQSYIQLVKTIDRQLVKYNSTRTESIIKPLPFFELWSFLQLKQEINRYLNQVHQAANEAGIDVPNKKLIVDVLQYVRENAASDINLNIVAEKFDRTSAYMSSLFKKGTGMGFNEYITSIRMAMAKQMLADTSIPIGEVSSLCGYINPKYFSVVFKNTFGVSPVNYRQNSIREKNF</sequence>
<comment type="subcellular location">
    <subcellularLocation>
        <location evidence="1">Cytoplasm</location>
    </subcellularLocation>
</comment>
<dbReference type="PROSITE" id="PS50110">
    <property type="entry name" value="RESPONSE_REGULATORY"/>
    <property type="match status" value="1"/>
</dbReference>
<evidence type="ECO:0000256" key="5">
    <source>
        <dbReference type="ARBA" id="ARBA00023012"/>
    </source>
</evidence>
<dbReference type="GO" id="GO:0043565">
    <property type="term" value="F:sequence-specific DNA binding"/>
    <property type="evidence" value="ECO:0007669"/>
    <property type="project" value="InterPro"/>
</dbReference>
<dbReference type="RefSeq" id="WP_020814807.1">
    <property type="nucleotide sequence ID" value="NZ_ATAY01000020.1"/>
</dbReference>
<dbReference type="SMART" id="SM00342">
    <property type="entry name" value="HTH_ARAC"/>
    <property type="match status" value="1"/>
</dbReference>
<protein>
    <recommendedName>
        <fullName evidence="2">Stage 0 sporulation protein A homolog</fullName>
    </recommendedName>
</protein>
<dbReference type="PRINTS" id="PR00032">
    <property type="entry name" value="HTHARAC"/>
</dbReference>
<dbReference type="PANTHER" id="PTHR42713:SF3">
    <property type="entry name" value="TRANSCRIPTIONAL REGULATORY PROTEIN HPTR"/>
    <property type="match status" value="1"/>
</dbReference>
<evidence type="ECO:0000259" key="11">
    <source>
        <dbReference type="PROSITE" id="PS01124"/>
    </source>
</evidence>
<organism evidence="13 14">
    <name type="scientific">Ruminiclostridium papyrosolvens C7</name>
    <dbReference type="NCBI Taxonomy" id="1330534"/>
    <lineage>
        <taxon>Bacteria</taxon>
        <taxon>Bacillati</taxon>
        <taxon>Bacillota</taxon>
        <taxon>Clostridia</taxon>
        <taxon>Eubacteriales</taxon>
        <taxon>Oscillospiraceae</taxon>
        <taxon>Ruminiclostridium</taxon>
    </lineage>
</organism>
<dbReference type="PATRIC" id="fig|1330534.3.peg.1225"/>
<dbReference type="Proteomes" id="UP000016860">
    <property type="component" value="Unassembled WGS sequence"/>
</dbReference>
<dbReference type="InterPro" id="IPR011006">
    <property type="entry name" value="CheY-like_superfamily"/>
</dbReference>
<evidence type="ECO:0000256" key="7">
    <source>
        <dbReference type="ARBA" id="ARBA00023125"/>
    </source>
</evidence>
<accession>U4R4K1</accession>
<dbReference type="InterPro" id="IPR051552">
    <property type="entry name" value="HptR"/>
</dbReference>
<evidence type="ECO:0000256" key="1">
    <source>
        <dbReference type="ARBA" id="ARBA00004496"/>
    </source>
</evidence>
<feature type="domain" description="Response regulatory" evidence="12">
    <location>
        <begin position="3"/>
        <end position="121"/>
    </location>
</feature>
<dbReference type="Pfam" id="PF12833">
    <property type="entry name" value="HTH_18"/>
    <property type="match status" value="1"/>
</dbReference>